<sequence>MKFIIQYKNQYIKVKANEKYFHIDKSYRFTSIKNMKNIINKIKEYIYMYIKYVPYNNNPKYYKDSVNCSIFYIPINKIITKWLINNICYYLHINKNKNIHLRIYK</sequence>
<dbReference type="GeneID" id="75691657"/>
<proteinExistence type="predicted"/>
<keyword evidence="2" id="KW-1185">Reference proteome</keyword>
<accession>A0AAE7S227</accession>
<dbReference type="EMBL" id="MZ130488">
    <property type="protein sequence ID" value="QWM90335.1"/>
    <property type="molecule type" value="Genomic_DNA"/>
</dbReference>
<gene>
    <name evidence="1" type="primary">gp_25595</name>
</gene>
<evidence type="ECO:0000313" key="1">
    <source>
        <dbReference type="EMBL" id="QWM90335.1"/>
    </source>
</evidence>
<organism evidence="1 2">
    <name type="scientific">uncultured phage cr17_1</name>
    <dbReference type="NCBI Taxonomy" id="2986404"/>
    <lineage>
        <taxon>Viruses</taxon>
        <taxon>Duplodnaviria</taxon>
        <taxon>Heunggongvirae</taxon>
        <taxon>Uroviricota</taxon>
        <taxon>Caudoviricetes</taxon>
        <taxon>Crassvirales</taxon>
        <taxon>Intestiviridae</taxon>
        <taxon>Crudevirinae</taxon>
        <taxon>Endlipuvirus</taxon>
        <taxon>Endlipuvirus intestinihominis</taxon>
    </lineage>
</organism>
<evidence type="ECO:0000313" key="2">
    <source>
        <dbReference type="Proteomes" id="UP000827442"/>
    </source>
</evidence>
<dbReference type="RefSeq" id="YP_010359907.1">
    <property type="nucleotide sequence ID" value="NC_062778.1"/>
</dbReference>
<dbReference type="Proteomes" id="UP000827442">
    <property type="component" value="Segment"/>
</dbReference>
<protein>
    <submittedName>
        <fullName evidence="1">Uncharacterized protein</fullName>
    </submittedName>
</protein>
<name>A0AAE7S227_9CAUD</name>
<reference evidence="1 2" key="1">
    <citation type="submission" date="2021-04" db="EMBL/GenBank/DDBJ databases">
        <authorList>
            <person name="Shkoporov A.N."/>
            <person name="Stockdale S.R."/>
            <person name="Guerin E."/>
            <person name="Ross R.P."/>
            <person name="Hill C."/>
        </authorList>
    </citation>
    <scope>NUCLEOTIDE SEQUENCE [LARGE SCALE GENOMIC DNA]</scope>
    <source>
        <strain evidence="2">cr17_1</strain>
    </source>
</reference>
<dbReference type="KEGG" id="vg:75691657"/>